<gene>
    <name evidence="2" type="ORF">SAMN05660909_00002</name>
</gene>
<dbReference type="InterPro" id="IPR029441">
    <property type="entry name" value="Cass2"/>
</dbReference>
<dbReference type="SUPFAM" id="SSF55136">
    <property type="entry name" value="Probable bacterial effector-binding domain"/>
    <property type="match status" value="1"/>
</dbReference>
<dbReference type="Proteomes" id="UP000199656">
    <property type="component" value="Unassembled WGS sequence"/>
</dbReference>
<feature type="domain" description="AraC effector-binding" evidence="1">
    <location>
        <begin position="1"/>
        <end position="152"/>
    </location>
</feature>
<protein>
    <submittedName>
        <fullName evidence="2">Predicted transcriptional regulator YdeE, contains AraC-type DNA-binding domain</fullName>
    </submittedName>
</protein>
<evidence type="ECO:0000313" key="2">
    <source>
        <dbReference type="EMBL" id="SDZ89323.1"/>
    </source>
</evidence>
<organism evidence="2 3">
    <name type="scientific">Chitinophaga terrae</name>
    <name type="common">ex Kim and Jung 2007</name>
    <dbReference type="NCBI Taxonomy" id="408074"/>
    <lineage>
        <taxon>Bacteria</taxon>
        <taxon>Pseudomonadati</taxon>
        <taxon>Bacteroidota</taxon>
        <taxon>Chitinophagia</taxon>
        <taxon>Chitinophagales</taxon>
        <taxon>Chitinophagaceae</taxon>
        <taxon>Chitinophaga</taxon>
    </lineage>
</organism>
<dbReference type="InterPro" id="IPR053182">
    <property type="entry name" value="YobU-like_regulator"/>
</dbReference>
<dbReference type="STRING" id="408074.SAMN05660909_00002"/>
<dbReference type="InterPro" id="IPR011256">
    <property type="entry name" value="Reg_factor_effector_dom_sf"/>
</dbReference>
<dbReference type="InterPro" id="IPR010499">
    <property type="entry name" value="AraC_E-bd"/>
</dbReference>
<reference evidence="3" key="1">
    <citation type="submission" date="2016-10" db="EMBL/GenBank/DDBJ databases">
        <authorList>
            <person name="Varghese N."/>
            <person name="Submissions S."/>
        </authorList>
    </citation>
    <scope>NUCLEOTIDE SEQUENCE [LARGE SCALE GENOMIC DNA]</scope>
    <source>
        <strain evidence="3">DSM 23920</strain>
    </source>
</reference>
<evidence type="ECO:0000259" key="1">
    <source>
        <dbReference type="SMART" id="SM00871"/>
    </source>
</evidence>
<dbReference type="GO" id="GO:0003677">
    <property type="term" value="F:DNA binding"/>
    <property type="evidence" value="ECO:0007669"/>
    <property type="project" value="UniProtKB-KW"/>
</dbReference>
<name>A0A1H3WQC0_9BACT</name>
<evidence type="ECO:0000313" key="3">
    <source>
        <dbReference type="Proteomes" id="UP000199656"/>
    </source>
</evidence>
<dbReference type="Pfam" id="PF14526">
    <property type="entry name" value="Cass2"/>
    <property type="match status" value="1"/>
</dbReference>
<accession>A0A1H3WQC0</accession>
<keyword evidence="3" id="KW-1185">Reference proteome</keyword>
<proteinExistence type="predicted"/>
<dbReference type="RefSeq" id="WP_089757378.1">
    <property type="nucleotide sequence ID" value="NZ_BKAT01000020.1"/>
</dbReference>
<dbReference type="AlphaFoldDB" id="A0A1H3WQC0"/>
<dbReference type="PANTHER" id="PTHR36444:SF2">
    <property type="entry name" value="TRANSCRIPTIONAL REGULATOR PROTEIN YOBU-RELATED"/>
    <property type="match status" value="1"/>
</dbReference>
<keyword evidence="2" id="KW-0238">DNA-binding</keyword>
<dbReference type="EMBL" id="FNRL01000001">
    <property type="protein sequence ID" value="SDZ89323.1"/>
    <property type="molecule type" value="Genomic_DNA"/>
</dbReference>
<dbReference type="Gene3D" id="3.20.80.10">
    <property type="entry name" value="Regulatory factor, effector binding domain"/>
    <property type="match status" value="1"/>
</dbReference>
<dbReference type="PANTHER" id="PTHR36444">
    <property type="entry name" value="TRANSCRIPTIONAL REGULATOR PROTEIN YOBU-RELATED"/>
    <property type="match status" value="1"/>
</dbReference>
<dbReference type="OrthoDB" id="9801008at2"/>
<sequence length="152" mass="17214">MSIVKQPGFHLAGIKLKGKTTNANGQSAIDCGNLWQEFQQGNYAAKVKEKAGEEVYAVYYDYDSDHTAPYAYFIGSRVNDESAVPEGMEHLFIPEGEYNKLTAQGKMPDCVADKWREIWSSDISRGYKFDFEVYDARSWDWANATVDVFLSI</sequence>
<dbReference type="SMART" id="SM00871">
    <property type="entry name" value="AraC_E_bind"/>
    <property type="match status" value="1"/>
</dbReference>